<keyword evidence="3" id="KW-1185">Reference proteome</keyword>
<feature type="compositionally biased region" description="Polar residues" evidence="1">
    <location>
        <begin position="429"/>
        <end position="444"/>
    </location>
</feature>
<evidence type="ECO:0000313" key="2">
    <source>
        <dbReference type="EMBL" id="PHH59716.1"/>
    </source>
</evidence>
<feature type="compositionally biased region" description="Polar residues" evidence="1">
    <location>
        <begin position="234"/>
        <end position="247"/>
    </location>
</feature>
<evidence type="ECO:0000313" key="3">
    <source>
        <dbReference type="Proteomes" id="UP000226192"/>
    </source>
</evidence>
<proteinExistence type="predicted"/>
<sequence length="542" mass="61766">MRRLPYLPARDARHRCAVLALFRALIRSARAIRLPPALLLRQHAQSSPSSDSASRSSLAVRNPIVKVIRKRFLNNRADTSLRLVYAAMTAGYRFLTVLTRAQEGPQCLDHALIIRLLNAPAVADKRGELRKESQRLWDIERRSANLGRGDKELYRKAHQSFLKRREYLREYEQPIELGIQSLYSRAENFGQKRLGRPQHELDSKEQLCHQKMLRSRDKINPGELKEAVRETGKLQGQQQACTQQESGVGSEPRNQELDKPPNPPFLINTASPGQPPRYTLSFKPTLRSARPSIASTSHGQPFLRFVKPQPKPLSSAIFRRNMLWNRRVDRILAIAEIDFPQADCEDAWDALVAAQMHKQVPASPPFVHDANIQVSPEPTTTYCWSVQLSRLWLEYKMDLMWEDWVARGDALAQYLDQHYDQKYQEKQHQSSSPDTEHPNMSPQGIPSAPIPHQRQNTSSGGQHFAPSSSIIISPELPIPSLPSYKKLIRSASPAHVDPKDPFISPQWAHLTQIKKAEMLSFISHSQHYTNNVHSFDTVFCTP</sequence>
<dbReference type="STRING" id="1399860.A0A2C5XWB7"/>
<dbReference type="AlphaFoldDB" id="A0A2C5XWB7"/>
<protein>
    <submittedName>
        <fullName evidence="2">Uncharacterized protein</fullName>
    </submittedName>
</protein>
<comment type="caution">
    <text evidence="2">The sequence shown here is derived from an EMBL/GenBank/DDBJ whole genome shotgun (WGS) entry which is preliminary data.</text>
</comment>
<reference evidence="2 3" key="1">
    <citation type="submission" date="2017-06" db="EMBL/GenBank/DDBJ databases">
        <title>Ant-infecting Ophiocordyceps genomes reveal a high diversity of potential behavioral manipulation genes and a possible major role for enterotoxins.</title>
        <authorList>
            <person name="De Bekker C."/>
            <person name="Evans H.C."/>
            <person name="Brachmann A."/>
            <person name="Hughes D.P."/>
        </authorList>
    </citation>
    <scope>NUCLEOTIDE SEQUENCE [LARGE SCALE GENOMIC DNA]</scope>
    <source>
        <strain evidence="2 3">Map64</strain>
    </source>
</reference>
<gene>
    <name evidence="2" type="ORF">CDD81_2634</name>
</gene>
<dbReference type="EMBL" id="NJET01000186">
    <property type="protein sequence ID" value="PHH59716.1"/>
    <property type="molecule type" value="Genomic_DNA"/>
</dbReference>
<organism evidence="2 3">
    <name type="scientific">Ophiocordyceps australis</name>
    <dbReference type="NCBI Taxonomy" id="1399860"/>
    <lineage>
        <taxon>Eukaryota</taxon>
        <taxon>Fungi</taxon>
        <taxon>Dikarya</taxon>
        <taxon>Ascomycota</taxon>
        <taxon>Pezizomycotina</taxon>
        <taxon>Sordariomycetes</taxon>
        <taxon>Hypocreomycetidae</taxon>
        <taxon>Hypocreales</taxon>
        <taxon>Ophiocordycipitaceae</taxon>
        <taxon>Ophiocordyceps</taxon>
    </lineage>
</organism>
<feature type="region of interest" description="Disordered" evidence="1">
    <location>
        <begin position="227"/>
        <end position="276"/>
    </location>
</feature>
<dbReference type="Proteomes" id="UP000226192">
    <property type="component" value="Unassembled WGS sequence"/>
</dbReference>
<name>A0A2C5XWB7_9HYPO</name>
<dbReference type="OrthoDB" id="3925971at2759"/>
<evidence type="ECO:0000256" key="1">
    <source>
        <dbReference type="SAM" id="MobiDB-lite"/>
    </source>
</evidence>
<feature type="region of interest" description="Disordered" evidence="1">
    <location>
        <begin position="422"/>
        <end position="466"/>
    </location>
</feature>
<accession>A0A2C5XWB7</accession>